<accession>A0A948TC16</accession>
<sequence>MTQNNIRSKSKIRLWVIIAIVLCLILGGGYILKQFNLTNNKDTIVELTPDFIKAIQKYDELDVFNEGYAAVCKDGKWGFINIKGEEIIQCIYSKVNPFHEGYAAVCKDERWGCINAKGEEIVPCQYSNVIPLSEGYAAVCKDEKWGCINAKGKEIVPCQYSNVIPLSEGYAAVYKDKKWGCINAKGEEIVPCQYSNVNPFSEGYAAVCKYEKDEGVEKWGYVNTKGEEVIPCQYADVGSFNEGYASVAKFNEYGEVGKWGYVNTKGQEIIPANIEATLVGDFSEGLAFVLKDANSFYVIDTKGNAVFSGYADFSYSYTVNTPRYFHGELYVPTAESKSSVYDRQGNKIKETDYYACNINEKEPYLFFGKENGNFENCKYWTVGLKSANDKEIIPAIYESINGNGGYPEYPNQVTPISVSNGVVLVALRESDSILGTEGDRFIPDGKLHYGYADLNGNDTFSAELKKRCKEAYEKMADMLHQQYLEEQERLRREGPDWLQGAWRLRLTDDYGRHLGYMYEVFNHGTSKTYANGSLISERNYTVSDDMVMYDNNGYYQLDSDRQIVVSADGQKMQKVSNDTSYSPTSYSSSRSYSNNINSNSRSHRFTSPQDVIGYLSDKTFYNGSLSLQIRTNGIWVDGRCLTGAPMVERWKSWKALIRANSITGGRTSLIIDPINGEIIDSGGNVFKLR</sequence>
<dbReference type="PANTHER" id="PTHR37841:SF1">
    <property type="entry name" value="DUF3298 DOMAIN-CONTAINING PROTEIN"/>
    <property type="match status" value="1"/>
</dbReference>
<proteinExistence type="predicted"/>
<name>A0A948TC16_9BACT</name>
<dbReference type="SUPFAM" id="SSF69360">
    <property type="entry name" value="Cell wall binding repeat"/>
    <property type="match status" value="1"/>
</dbReference>
<keyword evidence="2" id="KW-0472">Membrane</keyword>
<comment type="caution">
    <text evidence="3">The sequence shown here is derived from an EMBL/GenBank/DDBJ whole genome shotgun (WGS) entry which is preliminary data.</text>
</comment>
<reference evidence="3" key="2">
    <citation type="submission" date="2021-04" db="EMBL/GenBank/DDBJ databases">
        <authorList>
            <person name="Gilroy R."/>
        </authorList>
    </citation>
    <scope>NUCLEOTIDE SEQUENCE</scope>
    <source>
        <strain evidence="3">G4-2901</strain>
    </source>
</reference>
<evidence type="ECO:0000313" key="4">
    <source>
        <dbReference type="Proteomes" id="UP000783796"/>
    </source>
</evidence>
<feature type="compositionally biased region" description="Low complexity" evidence="1">
    <location>
        <begin position="576"/>
        <end position="600"/>
    </location>
</feature>
<feature type="transmembrane region" description="Helical" evidence="2">
    <location>
        <begin position="12"/>
        <end position="32"/>
    </location>
</feature>
<protein>
    <submittedName>
        <fullName evidence="3">WG repeat-containing protein</fullName>
    </submittedName>
</protein>
<dbReference type="Proteomes" id="UP000783796">
    <property type="component" value="Unassembled WGS sequence"/>
</dbReference>
<evidence type="ECO:0000256" key="1">
    <source>
        <dbReference type="SAM" id="MobiDB-lite"/>
    </source>
</evidence>
<feature type="region of interest" description="Disordered" evidence="1">
    <location>
        <begin position="570"/>
        <end position="602"/>
    </location>
</feature>
<organism evidence="3 4">
    <name type="scientific">Candidatus Phocaeicola faecigallinarum</name>
    <dbReference type="NCBI Taxonomy" id="2838732"/>
    <lineage>
        <taxon>Bacteria</taxon>
        <taxon>Pseudomonadati</taxon>
        <taxon>Bacteroidota</taxon>
        <taxon>Bacteroidia</taxon>
        <taxon>Bacteroidales</taxon>
        <taxon>Bacteroidaceae</taxon>
        <taxon>Phocaeicola</taxon>
    </lineage>
</organism>
<keyword evidence="2" id="KW-1133">Transmembrane helix</keyword>
<evidence type="ECO:0000313" key="3">
    <source>
        <dbReference type="EMBL" id="MBU3838120.1"/>
    </source>
</evidence>
<keyword evidence="2" id="KW-0812">Transmembrane</keyword>
<dbReference type="PANTHER" id="PTHR37841">
    <property type="entry name" value="GLR2918 PROTEIN"/>
    <property type="match status" value="1"/>
</dbReference>
<dbReference type="InterPro" id="IPR032774">
    <property type="entry name" value="WG_beta_rep"/>
</dbReference>
<dbReference type="EMBL" id="JAHLFW010000064">
    <property type="protein sequence ID" value="MBU3838120.1"/>
    <property type="molecule type" value="Genomic_DNA"/>
</dbReference>
<dbReference type="AlphaFoldDB" id="A0A948TC16"/>
<reference evidence="3" key="1">
    <citation type="journal article" date="2021" name="PeerJ">
        <title>Extensive microbial diversity within the chicken gut microbiome revealed by metagenomics and culture.</title>
        <authorList>
            <person name="Gilroy R."/>
            <person name="Ravi A."/>
            <person name="Getino M."/>
            <person name="Pursley I."/>
            <person name="Horton D.L."/>
            <person name="Alikhan N.F."/>
            <person name="Baker D."/>
            <person name="Gharbi K."/>
            <person name="Hall N."/>
            <person name="Watson M."/>
            <person name="Adriaenssens E.M."/>
            <person name="Foster-Nyarko E."/>
            <person name="Jarju S."/>
            <person name="Secka A."/>
            <person name="Antonio M."/>
            <person name="Oren A."/>
            <person name="Chaudhuri R.R."/>
            <person name="La Ragione R."/>
            <person name="Hildebrand F."/>
            <person name="Pallen M.J."/>
        </authorList>
    </citation>
    <scope>NUCLEOTIDE SEQUENCE</scope>
    <source>
        <strain evidence="3">G4-2901</strain>
    </source>
</reference>
<evidence type="ECO:0000256" key="2">
    <source>
        <dbReference type="SAM" id="Phobius"/>
    </source>
</evidence>
<dbReference type="Pfam" id="PF14903">
    <property type="entry name" value="WG_beta_rep"/>
    <property type="match status" value="4"/>
</dbReference>
<gene>
    <name evidence="3" type="ORF">H9777_07370</name>
</gene>